<sequence>MDSCASRDGAQPSKVLDYLNRALQTELLVPSPVTLDLAPTLIVVTGSISGPCTDLGLAQETLDISALASPRIGAFDTFDQGRVFIQDDAPVYLPPWVDGPIPTVLPQKIKAARDAIRLISEEIDQIDAPQKASKRLIKLARYAAIPRPADPELLMPWILQRYNAWSFRAPSRRDDPFKFYVLPEDATAFFEKEQWPDRVTGITGELRIPLDTKSFPWGTPASALHYALKGCPGYSNDTVYDDDAHTLLGDIGYPTRPLQSESSKPDDHNATTVKASFRYVRRNAYRIELGREPSEGLVGYVDSSFQDHIDGRFSEAYIFFFAGSPISWHSKKQTLIASSSTIAEYCAYDAAFKDAIWLRKLLRALCLESTDEPIPVHTDSDNADEGEGLLPHSPLKTRTNTEVAQASPSAHEPAGIVHDVRASTFGIDQSPLTPQHTKRPDLSILAGAAPGRPLRHHAATGFWRCLRTAVNDFDADDGEPFEIPCTLDAVKSVLCKQCSGRHATCTITSEGMLGNAHLAAILAWYAGFFDSARSSG</sequence>
<proteinExistence type="predicted"/>
<dbReference type="AlphaFoldDB" id="A0A8H6PQX2"/>
<evidence type="ECO:0000313" key="2">
    <source>
        <dbReference type="EMBL" id="KAF7158837.1"/>
    </source>
</evidence>
<dbReference type="PANTHER" id="PTHR11439">
    <property type="entry name" value="GAG-POL-RELATED RETROTRANSPOSON"/>
    <property type="match status" value="1"/>
</dbReference>
<dbReference type="PANTHER" id="PTHR11439:SF483">
    <property type="entry name" value="PEPTIDE SYNTHASE GLIP-LIKE, PUTATIVE (AFU_ORTHOLOGUE AFUA_3G12920)-RELATED"/>
    <property type="match status" value="1"/>
</dbReference>
<gene>
    <name evidence="2" type="ORF">CNMCM6106_005712</name>
</gene>
<name>A0A8H6PQX2_9EURO</name>
<dbReference type="Proteomes" id="UP000662466">
    <property type="component" value="Unassembled WGS sequence"/>
</dbReference>
<evidence type="ECO:0000256" key="1">
    <source>
        <dbReference type="SAM" id="MobiDB-lite"/>
    </source>
</evidence>
<reference evidence="2" key="1">
    <citation type="submission" date="2020-06" db="EMBL/GenBank/DDBJ databases">
        <title>Draft genome sequences of strains closely related to Aspergillus parafelis and Aspergillus hiratsukae.</title>
        <authorList>
            <person name="Dos Santos R.A.C."/>
            <person name="Rivero-Menendez O."/>
            <person name="Steenwyk J.L."/>
            <person name="Mead M.E."/>
            <person name="Goldman G.H."/>
            <person name="Alastruey-Izquierdo A."/>
            <person name="Rokas A."/>
        </authorList>
    </citation>
    <scope>NUCLEOTIDE SEQUENCE</scope>
    <source>
        <strain evidence="2">CNM-CM6106</strain>
    </source>
</reference>
<organism evidence="2 3">
    <name type="scientific">Aspergillus hiratsukae</name>
    <dbReference type="NCBI Taxonomy" id="1194566"/>
    <lineage>
        <taxon>Eukaryota</taxon>
        <taxon>Fungi</taxon>
        <taxon>Dikarya</taxon>
        <taxon>Ascomycota</taxon>
        <taxon>Pezizomycotina</taxon>
        <taxon>Eurotiomycetes</taxon>
        <taxon>Eurotiomycetidae</taxon>
        <taxon>Eurotiales</taxon>
        <taxon>Aspergillaceae</taxon>
        <taxon>Aspergillus</taxon>
        <taxon>Aspergillus subgen. Fumigati</taxon>
    </lineage>
</organism>
<dbReference type="CDD" id="cd09272">
    <property type="entry name" value="RNase_HI_RT_Ty1"/>
    <property type="match status" value="1"/>
</dbReference>
<dbReference type="EMBL" id="JACBAF010002284">
    <property type="protein sequence ID" value="KAF7158837.1"/>
    <property type="molecule type" value="Genomic_DNA"/>
</dbReference>
<evidence type="ECO:0000313" key="3">
    <source>
        <dbReference type="Proteomes" id="UP000662466"/>
    </source>
</evidence>
<feature type="region of interest" description="Disordered" evidence="1">
    <location>
        <begin position="373"/>
        <end position="394"/>
    </location>
</feature>
<accession>A0A8H6PQX2</accession>
<comment type="caution">
    <text evidence="2">The sequence shown here is derived from an EMBL/GenBank/DDBJ whole genome shotgun (WGS) entry which is preliminary data.</text>
</comment>
<protein>
    <submittedName>
        <fullName evidence="2">Uncharacterized protein</fullName>
    </submittedName>
</protein>